<evidence type="ECO:0000313" key="1">
    <source>
        <dbReference type="EMBL" id="GAA3976748.1"/>
    </source>
</evidence>
<reference evidence="2" key="1">
    <citation type="journal article" date="2019" name="Int. J. Syst. Evol. Microbiol.">
        <title>The Global Catalogue of Microorganisms (GCM) 10K type strain sequencing project: providing services to taxonomists for standard genome sequencing and annotation.</title>
        <authorList>
            <consortium name="The Broad Institute Genomics Platform"/>
            <consortium name="The Broad Institute Genome Sequencing Center for Infectious Disease"/>
            <person name="Wu L."/>
            <person name="Ma J."/>
        </authorList>
    </citation>
    <scope>NUCLEOTIDE SEQUENCE [LARGE SCALE GENOMIC DNA]</scope>
    <source>
        <strain evidence="2">JCM 17555</strain>
    </source>
</reference>
<dbReference type="EMBL" id="BAABBO010000019">
    <property type="protein sequence ID" value="GAA3976748.1"/>
    <property type="molecule type" value="Genomic_DNA"/>
</dbReference>
<dbReference type="Proteomes" id="UP001501337">
    <property type="component" value="Unassembled WGS sequence"/>
</dbReference>
<organism evidence="1 2">
    <name type="scientific">Allohahella marinimesophila</name>
    <dbReference type="NCBI Taxonomy" id="1054972"/>
    <lineage>
        <taxon>Bacteria</taxon>
        <taxon>Pseudomonadati</taxon>
        <taxon>Pseudomonadota</taxon>
        <taxon>Gammaproteobacteria</taxon>
        <taxon>Oceanospirillales</taxon>
        <taxon>Hahellaceae</taxon>
        <taxon>Allohahella</taxon>
    </lineage>
</organism>
<accession>A0ABP7Q543</accession>
<name>A0ABP7Q543_9GAMM</name>
<evidence type="ECO:0000313" key="2">
    <source>
        <dbReference type="Proteomes" id="UP001501337"/>
    </source>
</evidence>
<protein>
    <submittedName>
        <fullName evidence="1">Uncharacterized protein</fullName>
    </submittedName>
</protein>
<sequence>MSISRAIPGSLFIEDLRMYRINAITSRGTRFRFRITSSHIDDLSNMLDKIFAGTAMHLVLIQPIK</sequence>
<comment type="caution">
    <text evidence="1">The sequence shown here is derived from an EMBL/GenBank/DDBJ whole genome shotgun (WGS) entry which is preliminary data.</text>
</comment>
<proteinExistence type="predicted"/>
<gene>
    <name evidence="1" type="ORF">GCM10022278_37030</name>
</gene>
<keyword evidence="2" id="KW-1185">Reference proteome</keyword>